<dbReference type="Pfam" id="PF02518">
    <property type="entry name" value="HATPase_c"/>
    <property type="match status" value="1"/>
</dbReference>
<dbReference type="Gene3D" id="3.40.50.2300">
    <property type="match status" value="1"/>
</dbReference>
<dbReference type="EMBL" id="LKAQ01000004">
    <property type="protein sequence ID" value="OIQ49067.1"/>
    <property type="molecule type" value="Genomic_DNA"/>
</dbReference>
<evidence type="ECO:0000256" key="3">
    <source>
        <dbReference type="ARBA" id="ARBA00012438"/>
    </source>
</evidence>
<keyword evidence="9" id="KW-0067">ATP-binding</keyword>
<dbReference type="Gene3D" id="3.30.450.20">
    <property type="entry name" value="PAS domain"/>
    <property type="match status" value="1"/>
</dbReference>
<dbReference type="PANTHER" id="PTHR45339">
    <property type="entry name" value="HYBRID SIGNAL TRANSDUCTION HISTIDINE KINASE J"/>
    <property type="match status" value="1"/>
</dbReference>
<accession>A0A1J5N091</accession>
<dbReference type="GO" id="GO:0000155">
    <property type="term" value="F:phosphorelay sensor kinase activity"/>
    <property type="evidence" value="ECO:0007669"/>
    <property type="project" value="InterPro"/>
</dbReference>
<dbReference type="EC" id="2.7.13.3" evidence="3"/>
<evidence type="ECO:0000256" key="7">
    <source>
        <dbReference type="ARBA" id="ARBA00022741"/>
    </source>
</evidence>
<comment type="caution">
    <text evidence="18">The sequence shown here is derived from an EMBL/GenBank/DDBJ whole genome shotgun (WGS) entry which is preliminary data.</text>
</comment>
<feature type="modified residue" description="4-aspartylphosphate" evidence="13">
    <location>
        <position position="707"/>
    </location>
</feature>
<feature type="coiled-coil region" evidence="14">
    <location>
        <begin position="376"/>
        <end position="408"/>
    </location>
</feature>
<dbReference type="InterPro" id="IPR036097">
    <property type="entry name" value="HisK_dim/P_sf"/>
</dbReference>
<dbReference type="Pfam" id="PF00072">
    <property type="entry name" value="Response_reg"/>
    <property type="match status" value="1"/>
</dbReference>
<dbReference type="InterPro" id="IPR011006">
    <property type="entry name" value="CheY-like_superfamily"/>
</dbReference>
<evidence type="ECO:0000256" key="12">
    <source>
        <dbReference type="ARBA" id="ARBA00023136"/>
    </source>
</evidence>
<evidence type="ECO:0000256" key="11">
    <source>
        <dbReference type="ARBA" id="ARBA00023012"/>
    </source>
</evidence>
<keyword evidence="8 18" id="KW-0418">Kinase</keyword>
<dbReference type="Gene3D" id="3.30.565.10">
    <property type="entry name" value="Histidine kinase-like ATPase, C-terminal domain"/>
    <property type="match status" value="1"/>
</dbReference>
<evidence type="ECO:0000256" key="9">
    <source>
        <dbReference type="ARBA" id="ARBA00022840"/>
    </source>
</evidence>
<dbReference type="PROSITE" id="PS50110">
    <property type="entry name" value="RESPONSE_REGULATORY"/>
    <property type="match status" value="1"/>
</dbReference>
<sequence>MEACLFWAGARRAGGRRMFELQRIRTRLGIVARVIACELDRVKDTLHYLACHTLELFKITPRDPALINAWLEREGFALGEDGFYLSLPDLNAFRAGRLPGGVMSYSWPPDRVDDPDARYRLFCHRNMGDLLRTLQERLPGTVWVYYQDATNTAIQYPYIDQITAITPDFQWSDYHTCASVCPEANPERLARWSPPHVDYAGQGLITAASIPIYENDEFIGLWSIDLRVDSLVRASVLAPAYPSQLTCVVGADGMVIAADRGVVADGMAKGKQAVISFNELHPAFAELDLREMLDQRQGCLSVGAEDDDFHVCWTDLHCMDWLCVTVLCRDDLLDTAKEQFRHAFDNLGLGRPDSSVGVDGLPPEFLELGEAYNHMVEKLNLARGDLQRQKAELARQKERAEAANAAKTFFLANMSHELRTPLNGIVGMHRLLQGTDLDREQAEYVDLAVQSVSRLTDLVGDILDLTRVESGKLTLNEGPFHLREILGFVGQLFAPSCQDKGITLDIHVDPAVPDVLVGDAVRFQQVVNNLVGNAIKFTDEGGVEVEAYALPGGTPDVCRVLFAVSDTGIGMDEAEMDELFEPFMQADSGYGRRFQGAGLGLSIVRRLVDLMGGSVDAASRPGLGTAFHFCLPFGLMGRDAEEALARPVPFCLPETGCTVLLAEDEPVNRMAIKAYLQKIGYAAAAVENGAEALRSLDQGDFGLVLMDIQMPVMDGLAAIRAIRSGEAGERNAEVPIVVLTAFALSGDREVFLEAGADDYLPKPVDLDRLAVVMNRLLAGEAAVGRSA</sequence>
<dbReference type="SUPFAM" id="SSF52172">
    <property type="entry name" value="CheY-like"/>
    <property type="match status" value="1"/>
</dbReference>
<dbReference type="PROSITE" id="PS50885">
    <property type="entry name" value="HAMP"/>
    <property type="match status" value="1"/>
</dbReference>
<dbReference type="InterPro" id="IPR001789">
    <property type="entry name" value="Sig_transdc_resp-reg_receiver"/>
</dbReference>
<dbReference type="CDD" id="cd16922">
    <property type="entry name" value="HATPase_EvgS-ArcB-TorS-like"/>
    <property type="match status" value="1"/>
</dbReference>
<keyword evidence="12" id="KW-0472">Membrane</keyword>
<keyword evidence="4 13" id="KW-0597">Phosphoprotein</keyword>
<dbReference type="InterPro" id="IPR003660">
    <property type="entry name" value="HAMP_dom"/>
</dbReference>
<evidence type="ECO:0000259" key="15">
    <source>
        <dbReference type="PROSITE" id="PS50109"/>
    </source>
</evidence>
<evidence type="ECO:0000256" key="14">
    <source>
        <dbReference type="SAM" id="Coils"/>
    </source>
</evidence>
<dbReference type="PROSITE" id="PS50109">
    <property type="entry name" value="HIS_KIN"/>
    <property type="match status" value="1"/>
</dbReference>
<dbReference type="Pfam" id="PF00512">
    <property type="entry name" value="HisKA"/>
    <property type="match status" value="1"/>
</dbReference>
<dbReference type="FunFam" id="3.30.565.10:FF:000010">
    <property type="entry name" value="Sensor histidine kinase RcsC"/>
    <property type="match status" value="1"/>
</dbReference>
<evidence type="ECO:0000313" key="18">
    <source>
        <dbReference type="EMBL" id="OIQ49067.1"/>
    </source>
</evidence>
<dbReference type="PRINTS" id="PR00344">
    <property type="entry name" value="BCTRLSENSOR"/>
</dbReference>
<keyword evidence="10" id="KW-1133">Transmembrane helix</keyword>
<dbReference type="SMART" id="SM00388">
    <property type="entry name" value="HisKA"/>
    <property type="match status" value="1"/>
</dbReference>
<feature type="domain" description="Response regulatory" evidence="16">
    <location>
        <begin position="658"/>
        <end position="777"/>
    </location>
</feature>
<dbReference type="InterPro" id="IPR005467">
    <property type="entry name" value="His_kinase_dom"/>
</dbReference>
<feature type="domain" description="HAMP" evidence="17">
    <location>
        <begin position="338"/>
        <end position="384"/>
    </location>
</feature>
<dbReference type="SUPFAM" id="SSF47384">
    <property type="entry name" value="Homodimeric domain of signal transducing histidine kinase"/>
    <property type="match status" value="1"/>
</dbReference>
<dbReference type="InterPro" id="IPR004358">
    <property type="entry name" value="Sig_transdc_His_kin-like_C"/>
</dbReference>
<feature type="domain" description="Histidine kinase" evidence="15">
    <location>
        <begin position="413"/>
        <end position="635"/>
    </location>
</feature>
<dbReference type="InterPro" id="IPR003661">
    <property type="entry name" value="HisK_dim/P_dom"/>
</dbReference>
<protein>
    <recommendedName>
        <fullName evidence="3">histidine kinase</fullName>
        <ecNumber evidence="3">2.7.13.3</ecNumber>
    </recommendedName>
</protein>
<evidence type="ECO:0000256" key="1">
    <source>
        <dbReference type="ARBA" id="ARBA00000085"/>
    </source>
</evidence>
<keyword evidence="5 18" id="KW-0808">Transferase</keyword>
<evidence type="ECO:0000259" key="16">
    <source>
        <dbReference type="PROSITE" id="PS50110"/>
    </source>
</evidence>
<dbReference type="Gene3D" id="1.10.287.130">
    <property type="match status" value="1"/>
</dbReference>
<evidence type="ECO:0000259" key="17">
    <source>
        <dbReference type="PROSITE" id="PS50885"/>
    </source>
</evidence>
<comment type="subcellular location">
    <subcellularLocation>
        <location evidence="2">Membrane</location>
    </subcellularLocation>
</comment>
<dbReference type="SMART" id="SM00448">
    <property type="entry name" value="REC"/>
    <property type="match status" value="1"/>
</dbReference>
<evidence type="ECO:0000256" key="6">
    <source>
        <dbReference type="ARBA" id="ARBA00022692"/>
    </source>
</evidence>
<dbReference type="GO" id="GO:0005524">
    <property type="term" value="F:ATP binding"/>
    <property type="evidence" value="ECO:0007669"/>
    <property type="project" value="UniProtKB-KW"/>
</dbReference>
<gene>
    <name evidence="18" type="primary">luxQ_3</name>
    <name evidence="18" type="ORF">BerOc1_00987</name>
</gene>
<dbReference type="InterPro" id="IPR003594">
    <property type="entry name" value="HATPase_dom"/>
</dbReference>
<comment type="catalytic activity">
    <reaction evidence="1">
        <text>ATP + protein L-histidine = ADP + protein N-phospho-L-histidine.</text>
        <dbReference type="EC" id="2.7.13.3"/>
    </reaction>
</comment>
<dbReference type="InterPro" id="IPR036890">
    <property type="entry name" value="HATPase_C_sf"/>
</dbReference>
<dbReference type="AlphaFoldDB" id="A0A1J5N091"/>
<organism evidence="18 19">
    <name type="scientific">Pseudodesulfovibrio hydrargyri</name>
    <dbReference type="NCBI Taxonomy" id="2125990"/>
    <lineage>
        <taxon>Bacteria</taxon>
        <taxon>Pseudomonadati</taxon>
        <taxon>Thermodesulfobacteriota</taxon>
        <taxon>Desulfovibrionia</taxon>
        <taxon>Desulfovibrionales</taxon>
        <taxon>Desulfovibrionaceae</taxon>
    </lineage>
</organism>
<name>A0A1J5N091_9BACT</name>
<dbReference type="SMART" id="SM00387">
    <property type="entry name" value="HATPase_c"/>
    <property type="match status" value="1"/>
</dbReference>
<dbReference type="SUPFAM" id="SSF55874">
    <property type="entry name" value="ATPase domain of HSP90 chaperone/DNA topoisomerase II/histidine kinase"/>
    <property type="match status" value="1"/>
</dbReference>
<reference evidence="18 19" key="1">
    <citation type="submission" date="2015-09" db="EMBL/GenBank/DDBJ databases">
        <title>Genome of Desulfovibrio dechloracetivorans BerOc1, a mercury methylating strain isolated from highly hydrocarbons and metals contaminated coastal sediments.</title>
        <authorList>
            <person name="Goni Urriza M."/>
            <person name="Gassie C."/>
            <person name="Bouchez O."/>
            <person name="Klopp C."/>
            <person name="Ranchou-Peyruse A."/>
            <person name="Remy G."/>
        </authorList>
    </citation>
    <scope>NUCLEOTIDE SEQUENCE [LARGE SCALE GENOMIC DNA]</scope>
    <source>
        <strain evidence="18 19">BerOc1</strain>
    </source>
</reference>
<evidence type="ECO:0000256" key="5">
    <source>
        <dbReference type="ARBA" id="ARBA00022679"/>
    </source>
</evidence>
<keyword evidence="11" id="KW-0902">Two-component regulatory system</keyword>
<keyword evidence="14" id="KW-0175">Coiled coil</keyword>
<keyword evidence="7" id="KW-0547">Nucleotide-binding</keyword>
<dbReference type="CDD" id="cd17546">
    <property type="entry name" value="REC_hyHK_CKI1_RcsC-like"/>
    <property type="match status" value="1"/>
</dbReference>
<evidence type="ECO:0000256" key="8">
    <source>
        <dbReference type="ARBA" id="ARBA00022777"/>
    </source>
</evidence>
<dbReference type="Proteomes" id="UP000181901">
    <property type="component" value="Unassembled WGS sequence"/>
</dbReference>
<dbReference type="CDD" id="cd00082">
    <property type="entry name" value="HisKA"/>
    <property type="match status" value="1"/>
</dbReference>
<evidence type="ECO:0000313" key="19">
    <source>
        <dbReference type="Proteomes" id="UP000181901"/>
    </source>
</evidence>
<evidence type="ECO:0000256" key="4">
    <source>
        <dbReference type="ARBA" id="ARBA00022553"/>
    </source>
</evidence>
<keyword evidence="6" id="KW-0812">Transmembrane</keyword>
<dbReference type="PANTHER" id="PTHR45339:SF1">
    <property type="entry name" value="HYBRID SIGNAL TRANSDUCTION HISTIDINE KINASE J"/>
    <property type="match status" value="1"/>
</dbReference>
<evidence type="ECO:0000256" key="2">
    <source>
        <dbReference type="ARBA" id="ARBA00004370"/>
    </source>
</evidence>
<proteinExistence type="predicted"/>
<evidence type="ECO:0000256" key="13">
    <source>
        <dbReference type="PROSITE-ProRule" id="PRU00169"/>
    </source>
</evidence>
<dbReference type="GO" id="GO:0016020">
    <property type="term" value="C:membrane"/>
    <property type="evidence" value="ECO:0007669"/>
    <property type="project" value="UniProtKB-SubCell"/>
</dbReference>
<evidence type="ECO:0000256" key="10">
    <source>
        <dbReference type="ARBA" id="ARBA00022989"/>
    </source>
</evidence>
<dbReference type="FunFam" id="1.10.287.130:FF:000004">
    <property type="entry name" value="Ethylene receptor 1"/>
    <property type="match status" value="1"/>
</dbReference>
<keyword evidence="19" id="KW-1185">Reference proteome</keyword>